<dbReference type="Proteomes" id="UP000694892">
    <property type="component" value="Chromosome 3L"/>
</dbReference>
<evidence type="ECO:0000313" key="2">
    <source>
        <dbReference type="Proteomes" id="UP000694892"/>
    </source>
</evidence>
<name>A0A974DA48_XENLA</name>
<accession>A0A974DA48</accession>
<dbReference type="AlphaFoldDB" id="A0A974DA48"/>
<reference evidence="2" key="1">
    <citation type="journal article" date="2016" name="Nature">
        <title>Genome evolution in the allotetraploid frog Xenopus laevis.</title>
        <authorList>
            <person name="Session A.M."/>
            <person name="Uno Y."/>
            <person name="Kwon T."/>
            <person name="Chapman J.A."/>
            <person name="Toyoda A."/>
            <person name="Takahashi S."/>
            <person name="Fukui A."/>
            <person name="Hikosaka A."/>
            <person name="Suzuki A."/>
            <person name="Kondo M."/>
            <person name="van Heeringen S.J."/>
            <person name="Quigley I."/>
            <person name="Heinz S."/>
            <person name="Ogino H."/>
            <person name="Ochi H."/>
            <person name="Hellsten U."/>
            <person name="Lyons J.B."/>
            <person name="Simakov O."/>
            <person name="Putnam N."/>
            <person name="Stites J."/>
            <person name="Kuroki Y."/>
            <person name="Tanaka T."/>
            <person name="Michiue T."/>
            <person name="Watanabe M."/>
            <person name="Bogdanovic O."/>
            <person name="Lister R."/>
            <person name="Georgiou G."/>
            <person name="Paranjpe S.S."/>
            <person name="van Kruijsbergen I."/>
            <person name="Shu S."/>
            <person name="Carlson J."/>
            <person name="Kinoshita T."/>
            <person name="Ohta Y."/>
            <person name="Mawaribuchi S."/>
            <person name="Jenkins J."/>
            <person name="Grimwood J."/>
            <person name="Schmutz J."/>
            <person name="Mitros T."/>
            <person name="Mozaffari S.V."/>
            <person name="Suzuki Y."/>
            <person name="Haramoto Y."/>
            <person name="Yamamoto T.S."/>
            <person name="Takagi C."/>
            <person name="Heald R."/>
            <person name="Miller K."/>
            <person name="Haudenschild C."/>
            <person name="Kitzman J."/>
            <person name="Nakayama T."/>
            <person name="Izutsu Y."/>
            <person name="Robert J."/>
            <person name="Fortriede J."/>
            <person name="Burns K."/>
            <person name="Lotay V."/>
            <person name="Karimi K."/>
            <person name="Yasuoka Y."/>
            <person name="Dichmann D.S."/>
            <person name="Flajnik M.F."/>
            <person name="Houston D.W."/>
            <person name="Shendure J."/>
            <person name="DuPasquier L."/>
            <person name="Vize P.D."/>
            <person name="Zorn A.M."/>
            <person name="Ito M."/>
            <person name="Marcotte E.M."/>
            <person name="Wallingford J.B."/>
            <person name="Ito Y."/>
            <person name="Asashima M."/>
            <person name="Ueno N."/>
            <person name="Matsuda Y."/>
            <person name="Veenstra G.J."/>
            <person name="Fujiyama A."/>
            <person name="Harland R.M."/>
            <person name="Taira M."/>
            <person name="Rokhsar D.S."/>
        </authorList>
    </citation>
    <scope>NUCLEOTIDE SEQUENCE [LARGE SCALE GENOMIC DNA]</scope>
    <source>
        <strain evidence="2">J</strain>
    </source>
</reference>
<dbReference type="EMBL" id="CM004470">
    <property type="protein sequence ID" value="OCT88033.1"/>
    <property type="molecule type" value="Genomic_DNA"/>
</dbReference>
<organism evidence="1 2">
    <name type="scientific">Xenopus laevis</name>
    <name type="common">African clawed frog</name>
    <dbReference type="NCBI Taxonomy" id="8355"/>
    <lineage>
        <taxon>Eukaryota</taxon>
        <taxon>Metazoa</taxon>
        <taxon>Chordata</taxon>
        <taxon>Craniata</taxon>
        <taxon>Vertebrata</taxon>
        <taxon>Euteleostomi</taxon>
        <taxon>Amphibia</taxon>
        <taxon>Batrachia</taxon>
        <taxon>Anura</taxon>
        <taxon>Pipoidea</taxon>
        <taxon>Pipidae</taxon>
        <taxon>Xenopodinae</taxon>
        <taxon>Xenopus</taxon>
        <taxon>Xenopus</taxon>
    </lineage>
</organism>
<evidence type="ECO:0000313" key="1">
    <source>
        <dbReference type="EMBL" id="OCT88033.1"/>
    </source>
</evidence>
<protein>
    <submittedName>
        <fullName evidence="1">Uncharacterized protein</fullName>
    </submittedName>
</protein>
<gene>
    <name evidence="1" type="ORF">XELAEV_18016660mg</name>
</gene>
<sequence>MTPSSRDSMPLLILVLLLFLMNNIGLGSRGLLLSTLAVGLAIWTIHDSINEKLIAKSYKVNKKLHDCYILHSHVTGESTSSGNYFSMTQSRKSFLKKIIIERTQVAKLCRSG</sequence>
<proteinExistence type="predicted"/>